<dbReference type="Proteomes" id="UP001470230">
    <property type="component" value="Unassembled WGS sequence"/>
</dbReference>
<feature type="domain" description="Serine aminopeptidase S33" evidence="2">
    <location>
        <begin position="71"/>
        <end position="155"/>
    </location>
</feature>
<feature type="compositionally biased region" description="Basic and acidic residues" evidence="1">
    <location>
        <begin position="470"/>
        <end position="484"/>
    </location>
</feature>
<dbReference type="PANTHER" id="PTHR43358">
    <property type="entry name" value="ALPHA/BETA-HYDROLASE"/>
    <property type="match status" value="1"/>
</dbReference>
<dbReference type="Gene3D" id="3.40.50.1820">
    <property type="entry name" value="alpha/beta hydrolase"/>
    <property type="match status" value="1"/>
</dbReference>
<accession>A0ABR2IYD8</accession>
<dbReference type="EMBL" id="JAPFFF010000014">
    <property type="protein sequence ID" value="KAK8870657.1"/>
    <property type="molecule type" value="Genomic_DNA"/>
</dbReference>
<feature type="compositionally biased region" description="Polar residues" evidence="1">
    <location>
        <begin position="436"/>
        <end position="469"/>
    </location>
</feature>
<name>A0ABR2IYD8_9EUKA</name>
<feature type="compositionally biased region" description="Polar residues" evidence="1">
    <location>
        <begin position="415"/>
        <end position="429"/>
    </location>
</feature>
<feature type="compositionally biased region" description="Polar residues" evidence="1">
    <location>
        <begin position="487"/>
        <end position="532"/>
    </location>
</feature>
<reference evidence="3 4" key="1">
    <citation type="submission" date="2024-04" db="EMBL/GenBank/DDBJ databases">
        <title>Tritrichomonas musculus Genome.</title>
        <authorList>
            <person name="Alves-Ferreira E."/>
            <person name="Grigg M."/>
            <person name="Lorenzi H."/>
            <person name="Galac M."/>
        </authorList>
    </citation>
    <scope>NUCLEOTIDE SEQUENCE [LARGE SCALE GENOMIC DNA]</scope>
    <source>
        <strain evidence="3 4">EAF2021</strain>
    </source>
</reference>
<feature type="region of interest" description="Disordered" evidence="1">
    <location>
        <begin position="362"/>
        <end position="600"/>
    </location>
</feature>
<dbReference type="InterPro" id="IPR052920">
    <property type="entry name" value="DNA-binding_regulatory"/>
</dbReference>
<dbReference type="Pfam" id="PF12146">
    <property type="entry name" value="Hydrolase_4"/>
    <property type="match status" value="1"/>
</dbReference>
<comment type="caution">
    <text evidence="3">The sequence shown here is derived from an EMBL/GenBank/DDBJ whole genome shotgun (WGS) entry which is preliminary data.</text>
</comment>
<evidence type="ECO:0000313" key="3">
    <source>
        <dbReference type="EMBL" id="KAK8870657.1"/>
    </source>
</evidence>
<evidence type="ECO:0000313" key="4">
    <source>
        <dbReference type="Proteomes" id="UP001470230"/>
    </source>
</evidence>
<proteinExistence type="predicted"/>
<protein>
    <recommendedName>
        <fullName evidence="2">Serine aminopeptidase S33 domain-containing protein</fullName>
    </recommendedName>
</protein>
<evidence type="ECO:0000259" key="2">
    <source>
        <dbReference type="Pfam" id="PF12146"/>
    </source>
</evidence>
<sequence>MSKYVQQAVDAIIRPPRYEYNYKELPLFLNAHDHKVYMRHPLVIENKRNQHIIGSLFHMADSSPMKGGPCVIYLHGNASAQLEGQFLVPNFCPHNIYVFVYDAIGCGCSDGDYISLGYFEKQDIEEIMEFLNQAFGLGPFALWGRSMGAATAALAKSHLLQSIVCDSAYTSIPDIVYAIAKSLGIPGFVVPLALKYLRSKIEKIAKFDLNTVEPIEAVKAARVPAVFGHAIKDQFVPFEMGKKLFETYACADKMFFTFERGGHNSRRNAEWIRTCVEFIVSRFGMDTFGIEISECRYLQSSKYHFTSFDRLLQNKESNGAIPRNTDSDNSTEDLTESIRTNSTSEFEDSKLIAGCDSEEASACTDAEVSSSSKEEAYLSDSGDQKSAPKQDNANLIAEDETKNAKSPTEVELAQKNETTAQSPIESASKSEAENLQEVSNVEQSAEPASSFNNQSTEISQNHDNSNDFNQVHKVDDSQTNKDLDSPTEASLTSQNQNVKSDSNNGALTEQLSTSEPLNSKANQSPEISIDQNQELHETPLNENQITEPVVNADDSIGPLSEQQQSSQANTNTETTEEAAPSNEAPENPNIKVDQNDLPPQ</sequence>
<keyword evidence="4" id="KW-1185">Reference proteome</keyword>
<evidence type="ECO:0000256" key="1">
    <source>
        <dbReference type="SAM" id="MobiDB-lite"/>
    </source>
</evidence>
<dbReference type="PANTHER" id="PTHR43358:SF4">
    <property type="entry name" value="ALPHA_BETA HYDROLASE FOLD-1 DOMAIN-CONTAINING PROTEIN"/>
    <property type="match status" value="1"/>
</dbReference>
<feature type="region of interest" description="Disordered" evidence="1">
    <location>
        <begin position="316"/>
        <end position="345"/>
    </location>
</feature>
<organism evidence="3 4">
    <name type="scientific">Tritrichomonas musculus</name>
    <dbReference type="NCBI Taxonomy" id="1915356"/>
    <lineage>
        <taxon>Eukaryota</taxon>
        <taxon>Metamonada</taxon>
        <taxon>Parabasalia</taxon>
        <taxon>Tritrichomonadida</taxon>
        <taxon>Tritrichomonadidae</taxon>
        <taxon>Tritrichomonas</taxon>
    </lineage>
</organism>
<gene>
    <name evidence="3" type="ORF">M9Y10_008544</name>
</gene>
<dbReference type="SUPFAM" id="SSF53474">
    <property type="entry name" value="alpha/beta-Hydrolases"/>
    <property type="match status" value="1"/>
</dbReference>
<dbReference type="InterPro" id="IPR022742">
    <property type="entry name" value="Hydrolase_4"/>
</dbReference>
<dbReference type="InterPro" id="IPR029058">
    <property type="entry name" value="AB_hydrolase_fold"/>
</dbReference>
<feature type="compositionally biased region" description="Low complexity" evidence="1">
    <location>
        <begin position="560"/>
        <end position="588"/>
    </location>
</feature>
<feature type="compositionally biased region" description="Basic and acidic residues" evidence="1">
    <location>
        <begin position="372"/>
        <end position="388"/>
    </location>
</feature>